<dbReference type="Pfam" id="PF05187">
    <property type="entry name" value="Fer4_ETF_QO"/>
    <property type="match status" value="1"/>
</dbReference>
<protein>
    <recommendedName>
        <fullName evidence="14">Electron transfer flavoprotein-ubiquinone oxidoreductase</fullName>
        <shortName evidence="14">ETF-QO</shortName>
        <ecNumber evidence="14">1.5.5.1</ecNumber>
    </recommendedName>
</protein>
<dbReference type="Pfam" id="PF01946">
    <property type="entry name" value="Thi4"/>
    <property type="match status" value="1"/>
</dbReference>
<keyword evidence="9 14" id="KW-0560">Oxidoreductase</keyword>
<dbReference type="SUPFAM" id="SSF54373">
    <property type="entry name" value="FAD-linked reductases, C-terminal domain"/>
    <property type="match status" value="1"/>
</dbReference>
<dbReference type="AlphaFoldDB" id="A0AAE0SYA2"/>
<dbReference type="FunFam" id="3.30.70.20:FF:000012">
    <property type="entry name" value="Electron transfer flavoprotein-ubiquinone oxidoreductase, mitochondrial"/>
    <property type="match status" value="1"/>
</dbReference>
<sequence length="612" mass="68182">MTTLMRYISSSRVFVTWSLRAGKEITNRRLFTAQSFPKITTHYTVYPREKDERWKDTNMERYGDEADVVVVGGGPAGLSAACRLKQLAKENGKELRVCLVEKASSIGAHTLSGACIETTALDELFPDWKERDTPLKTPVKKDTFAILTKNGRIPIPIFKGMPMNNHGNYLVRLGSFVHWLGQQAEELGVEMYPGYAASEVLFHEDGSVKGIATNDVGINKDGSPKDTFQRGMELHAKITIFGEGCHGHLAKQLFKRFDLRKNCEPQTYGIGLKELWEVDPSKHQPGLVEHTVGWPFDKHTYGGTFLYHLDEGPLVSVGVVLGLDYSNPYLNPFKELQRFKHHPSVEPVFRGGKRIGYGARALNEGGFQSIPKLTFPGGCLIGCSPGFLNVPKIKGTHNAMKSGMLAAESVFETISSEKSSKTKGLNPESYEDKIRQSWVWKELKACRNVRPSFHTRLGMYGGLMYTGLFYVVLRGKEPWTLSHGGADYTKLKPAEKCKPIDYPKPDGQISYDLLSSVVLTGTNHDHNQPAHLTLMDDTVPVKQNLANYDGPEQRFCPAGVYEFIDTEDGKGKRLQINAQNCIHCKTCDIKDPSQNINWVCPQGGEGPAYNGM</sequence>
<evidence type="ECO:0000256" key="10">
    <source>
        <dbReference type="ARBA" id="ARBA00023004"/>
    </source>
</evidence>
<reference evidence="16" key="2">
    <citation type="journal article" date="2021" name="Genome Biol. Evol.">
        <title>Developing a high-quality reference genome for a parasitic bivalve with doubly uniparental inheritance (Bivalvia: Unionida).</title>
        <authorList>
            <person name="Smith C.H."/>
        </authorList>
    </citation>
    <scope>NUCLEOTIDE SEQUENCE</scope>
    <source>
        <strain evidence="16">CHS0354</strain>
        <tissue evidence="16">Mantle</tissue>
    </source>
</reference>
<comment type="cofactor">
    <cofactor evidence="1 14">
        <name>FAD</name>
        <dbReference type="ChEBI" id="CHEBI:57692"/>
    </cofactor>
</comment>
<evidence type="ECO:0000256" key="11">
    <source>
        <dbReference type="ARBA" id="ARBA00023014"/>
    </source>
</evidence>
<dbReference type="InterPro" id="IPR017896">
    <property type="entry name" value="4Fe4S_Fe-S-bd"/>
</dbReference>
<comment type="catalytic activity">
    <reaction evidence="13 14">
        <text>a ubiquinone + reduced [electron-transfer flavoprotein] = a ubiquinol + oxidized [electron-transfer flavoprotein] + H(+)</text>
        <dbReference type="Rhea" id="RHEA:24052"/>
        <dbReference type="Rhea" id="RHEA-COMP:9565"/>
        <dbReference type="Rhea" id="RHEA-COMP:9566"/>
        <dbReference type="Rhea" id="RHEA-COMP:10685"/>
        <dbReference type="Rhea" id="RHEA-COMP:10686"/>
        <dbReference type="ChEBI" id="CHEBI:15378"/>
        <dbReference type="ChEBI" id="CHEBI:16389"/>
        <dbReference type="ChEBI" id="CHEBI:17976"/>
        <dbReference type="ChEBI" id="CHEBI:57692"/>
        <dbReference type="ChEBI" id="CHEBI:58307"/>
        <dbReference type="EC" id="1.5.5.1"/>
    </reaction>
</comment>
<dbReference type="GO" id="GO:0046872">
    <property type="term" value="F:metal ion binding"/>
    <property type="evidence" value="ECO:0007669"/>
    <property type="project" value="UniProtKB-KW"/>
</dbReference>
<proteinExistence type="predicted"/>
<dbReference type="EMBL" id="JAEAOA010000768">
    <property type="protein sequence ID" value="KAK3599989.1"/>
    <property type="molecule type" value="Genomic_DNA"/>
</dbReference>
<dbReference type="PANTHER" id="PTHR10617">
    <property type="entry name" value="ELECTRON TRANSFER FLAVOPROTEIN-UBIQUINONE OXIDOREDUCTASE"/>
    <property type="match status" value="1"/>
</dbReference>
<dbReference type="InterPro" id="IPR036188">
    <property type="entry name" value="FAD/NAD-bd_sf"/>
</dbReference>
<evidence type="ECO:0000313" key="16">
    <source>
        <dbReference type="EMBL" id="KAK3599989.1"/>
    </source>
</evidence>
<dbReference type="Proteomes" id="UP001195483">
    <property type="component" value="Unassembled WGS sequence"/>
</dbReference>
<keyword evidence="4" id="KW-0004">4Fe-4S</keyword>
<comment type="function">
    <text evidence="2 14">Accepts electrons from ETF and reduces ubiquinone.</text>
</comment>
<evidence type="ECO:0000256" key="7">
    <source>
        <dbReference type="ARBA" id="ARBA00022827"/>
    </source>
</evidence>
<dbReference type="Gene3D" id="3.30.9.90">
    <property type="match status" value="1"/>
</dbReference>
<evidence type="ECO:0000259" key="15">
    <source>
        <dbReference type="PROSITE" id="PS51379"/>
    </source>
</evidence>
<organism evidence="16 17">
    <name type="scientific">Potamilus streckersoni</name>
    <dbReference type="NCBI Taxonomy" id="2493646"/>
    <lineage>
        <taxon>Eukaryota</taxon>
        <taxon>Metazoa</taxon>
        <taxon>Spiralia</taxon>
        <taxon>Lophotrochozoa</taxon>
        <taxon>Mollusca</taxon>
        <taxon>Bivalvia</taxon>
        <taxon>Autobranchia</taxon>
        <taxon>Heteroconchia</taxon>
        <taxon>Palaeoheterodonta</taxon>
        <taxon>Unionida</taxon>
        <taxon>Unionoidea</taxon>
        <taxon>Unionidae</taxon>
        <taxon>Ambleminae</taxon>
        <taxon>Lampsilini</taxon>
        <taxon>Potamilus</taxon>
    </lineage>
</organism>
<keyword evidence="11 14" id="KW-0411">Iron-sulfur</keyword>
<keyword evidence="6 14" id="KW-0479">Metal-binding</keyword>
<evidence type="ECO:0000256" key="3">
    <source>
        <dbReference type="ARBA" id="ARBA00022448"/>
    </source>
</evidence>
<dbReference type="Gene3D" id="3.50.50.60">
    <property type="entry name" value="FAD/NAD(P)-binding domain"/>
    <property type="match status" value="1"/>
</dbReference>
<dbReference type="PRINTS" id="PR00411">
    <property type="entry name" value="PNDRDTASEI"/>
</dbReference>
<dbReference type="Gene3D" id="3.30.70.20">
    <property type="match status" value="1"/>
</dbReference>
<dbReference type="GO" id="GO:0051539">
    <property type="term" value="F:4 iron, 4 sulfur cluster binding"/>
    <property type="evidence" value="ECO:0007669"/>
    <property type="project" value="UniProtKB-UniRule"/>
</dbReference>
<evidence type="ECO:0000256" key="13">
    <source>
        <dbReference type="ARBA" id="ARBA00052682"/>
    </source>
</evidence>
<keyword evidence="17" id="KW-1185">Reference proteome</keyword>
<keyword evidence="5 14" id="KW-0285">Flavoprotein</keyword>
<dbReference type="InterPro" id="IPR049398">
    <property type="entry name" value="ETF-QO/FixC_UQ-bd"/>
</dbReference>
<evidence type="ECO:0000256" key="2">
    <source>
        <dbReference type="ARBA" id="ARBA00002819"/>
    </source>
</evidence>
<evidence type="ECO:0000256" key="5">
    <source>
        <dbReference type="ARBA" id="ARBA00022630"/>
    </source>
</evidence>
<dbReference type="SUPFAM" id="SSF51905">
    <property type="entry name" value="FAD/NAD(P)-binding domain"/>
    <property type="match status" value="1"/>
</dbReference>
<dbReference type="InterPro" id="IPR040156">
    <property type="entry name" value="ETF-QO"/>
</dbReference>
<feature type="domain" description="4Fe-4S ferredoxin-type" evidence="15">
    <location>
        <begin position="572"/>
        <end position="601"/>
    </location>
</feature>
<evidence type="ECO:0000256" key="9">
    <source>
        <dbReference type="ARBA" id="ARBA00023002"/>
    </source>
</evidence>
<reference evidence="16" key="1">
    <citation type="journal article" date="2021" name="Genome Biol. Evol.">
        <title>A High-Quality Reference Genome for a Parasitic Bivalve with Doubly Uniparental Inheritance (Bivalvia: Unionida).</title>
        <authorList>
            <person name="Smith C.H."/>
        </authorList>
    </citation>
    <scope>NUCLEOTIDE SEQUENCE</scope>
    <source>
        <strain evidence="16">CHS0354</strain>
    </source>
</reference>
<evidence type="ECO:0000256" key="6">
    <source>
        <dbReference type="ARBA" id="ARBA00022723"/>
    </source>
</evidence>
<evidence type="ECO:0000256" key="8">
    <source>
        <dbReference type="ARBA" id="ARBA00022982"/>
    </source>
</evidence>
<evidence type="ECO:0000313" key="17">
    <source>
        <dbReference type="Proteomes" id="UP001195483"/>
    </source>
</evidence>
<dbReference type="PROSITE" id="PS51379">
    <property type="entry name" value="4FE4S_FER_2"/>
    <property type="match status" value="1"/>
</dbReference>
<dbReference type="GO" id="GO:0005743">
    <property type="term" value="C:mitochondrial inner membrane"/>
    <property type="evidence" value="ECO:0007669"/>
    <property type="project" value="TreeGrafter"/>
</dbReference>
<dbReference type="SUPFAM" id="SSF54862">
    <property type="entry name" value="4Fe-4S ferredoxins"/>
    <property type="match status" value="1"/>
</dbReference>
<evidence type="ECO:0000256" key="14">
    <source>
        <dbReference type="RuleBase" id="RU366068"/>
    </source>
</evidence>
<dbReference type="Pfam" id="PF21162">
    <property type="entry name" value="ETFQO_UQ-bd"/>
    <property type="match status" value="1"/>
</dbReference>
<dbReference type="GO" id="GO:0004174">
    <property type="term" value="F:electron-transferring-flavoprotein dehydrogenase activity"/>
    <property type="evidence" value="ECO:0007669"/>
    <property type="project" value="UniProtKB-UniRule"/>
</dbReference>
<evidence type="ECO:0000256" key="1">
    <source>
        <dbReference type="ARBA" id="ARBA00001974"/>
    </source>
</evidence>
<keyword evidence="8 14" id="KW-0249">Electron transport</keyword>
<keyword evidence="7 14" id="KW-0274">FAD</keyword>
<comment type="cofactor">
    <cofactor evidence="14">
        <name>[4Fe-4S] cluster</name>
        <dbReference type="ChEBI" id="CHEBI:49883"/>
    </cofactor>
    <text evidence="14">Binds 1 [4Fe-4S] cluster.</text>
</comment>
<comment type="caution">
    <text evidence="16">The sequence shown here is derived from an EMBL/GenBank/DDBJ whole genome shotgun (WGS) entry which is preliminary data.</text>
</comment>
<keyword evidence="12 14" id="KW-0830">Ubiquinone</keyword>
<name>A0AAE0SYA2_9BIVA</name>
<evidence type="ECO:0000256" key="4">
    <source>
        <dbReference type="ARBA" id="ARBA00022485"/>
    </source>
</evidence>
<gene>
    <name evidence="16" type="ORF">CHS0354_012643</name>
</gene>
<reference evidence="16" key="3">
    <citation type="submission" date="2023-05" db="EMBL/GenBank/DDBJ databases">
        <authorList>
            <person name="Smith C.H."/>
        </authorList>
    </citation>
    <scope>NUCLEOTIDE SEQUENCE</scope>
    <source>
        <strain evidence="16">CHS0354</strain>
        <tissue evidence="16">Mantle</tissue>
    </source>
</reference>
<keyword evidence="10 14" id="KW-0408">Iron</keyword>
<dbReference type="EC" id="1.5.5.1" evidence="14"/>
<evidence type="ECO:0000256" key="12">
    <source>
        <dbReference type="ARBA" id="ARBA00023075"/>
    </source>
</evidence>
<keyword evidence="3 14" id="KW-0813">Transport</keyword>
<dbReference type="PANTHER" id="PTHR10617:SF107">
    <property type="entry name" value="ELECTRON TRANSFER FLAVOPROTEIN-UBIQUINONE OXIDOREDUCTASE, MITOCHONDRIAL"/>
    <property type="match status" value="1"/>
</dbReference>
<accession>A0AAE0SYA2</accession>
<dbReference type="InterPro" id="IPR007859">
    <property type="entry name" value="ETF-QO/FixX_C"/>
</dbReference>